<name>A0A9X8MPR5_9ACTN</name>
<dbReference type="CDD" id="cd00090">
    <property type="entry name" value="HTH_ARSR"/>
    <property type="match status" value="1"/>
</dbReference>
<feature type="compositionally biased region" description="Polar residues" evidence="1">
    <location>
        <begin position="173"/>
        <end position="182"/>
    </location>
</feature>
<evidence type="ECO:0000313" key="3">
    <source>
        <dbReference type="EMBL" id="SHL35586.1"/>
    </source>
</evidence>
<evidence type="ECO:0000313" key="4">
    <source>
        <dbReference type="Proteomes" id="UP000184388"/>
    </source>
</evidence>
<dbReference type="InterPro" id="IPR036390">
    <property type="entry name" value="WH_DNA-bd_sf"/>
</dbReference>
<dbReference type="Proteomes" id="UP000184388">
    <property type="component" value="Unassembled WGS sequence"/>
</dbReference>
<sequence>MVRAYEETFTAVLMQTGMLKMMSRVLVCLYTTDAGSLTAAELVQHLQVSPGSISKAIAFLEGQGLVRRQRDERYVTDDDVWYQAMIADARSTAHLAGTALQGAGVLGPGTPAAPRSRHATSCTRNPKPPRTRLGPEPTPEVGPFGRDRGGDGYRRGGGAWCRAWSPALPRPASSVTGLQRATTPPHPLRDMR</sequence>
<dbReference type="EMBL" id="FRBK01000004">
    <property type="protein sequence ID" value="SHL35586.1"/>
    <property type="molecule type" value="Genomic_DNA"/>
</dbReference>
<dbReference type="SUPFAM" id="SSF46785">
    <property type="entry name" value="Winged helix' DNA-binding domain"/>
    <property type="match status" value="1"/>
</dbReference>
<feature type="compositionally biased region" description="Basic and acidic residues" evidence="1">
    <location>
        <begin position="145"/>
        <end position="154"/>
    </location>
</feature>
<dbReference type="Pfam" id="PF01047">
    <property type="entry name" value="MarR"/>
    <property type="match status" value="1"/>
</dbReference>
<gene>
    <name evidence="3" type="ORF">SAMN05216268_10431</name>
</gene>
<dbReference type="InterPro" id="IPR036388">
    <property type="entry name" value="WH-like_DNA-bd_sf"/>
</dbReference>
<reference evidence="4" key="1">
    <citation type="submission" date="2016-11" db="EMBL/GenBank/DDBJ databases">
        <authorList>
            <person name="Jaros S."/>
            <person name="Januszkiewicz K."/>
            <person name="Wedrychowicz H."/>
        </authorList>
    </citation>
    <scope>NUCLEOTIDE SEQUENCE [LARGE SCALE GENOMIC DNA]</scope>
    <source>
        <strain evidence="4">CGMCC 4.3555</strain>
    </source>
</reference>
<organism evidence="3 4">
    <name type="scientific">Streptomyces yunnanensis</name>
    <dbReference type="NCBI Taxonomy" id="156453"/>
    <lineage>
        <taxon>Bacteria</taxon>
        <taxon>Bacillati</taxon>
        <taxon>Actinomycetota</taxon>
        <taxon>Actinomycetes</taxon>
        <taxon>Kitasatosporales</taxon>
        <taxon>Streptomycetaceae</taxon>
        <taxon>Streptomyces</taxon>
    </lineage>
</organism>
<comment type="caution">
    <text evidence="3">The sequence shown here is derived from an EMBL/GenBank/DDBJ whole genome shotgun (WGS) entry which is preliminary data.</text>
</comment>
<proteinExistence type="predicted"/>
<dbReference type="GO" id="GO:0003700">
    <property type="term" value="F:DNA-binding transcription factor activity"/>
    <property type="evidence" value="ECO:0007669"/>
    <property type="project" value="InterPro"/>
</dbReference>
<dbReference type="AlphaFoldDB" id="A0A9X8MPR5"/>
<protein>
    <submittedName>
        <fullName evidence="3">MarR family protein</fullName>
    </submittedName>
</protein>
<dbReference type="Gene3D" id="1.10.10.10">
    <property type="entry name" value="Winged helix-like DNA-binding domain superfamily/Winged helix DNA-binding domain"/>
    <property type="match status" value="1"/>
</dbReference>
<evidence type="ECO:0000256" key="1">
    <source>
        <dbReference type="SAM" id="MobiDB-lite"/>
    </source>
</evidence>
<feature type="domain" description="HTH marR-type" evidence="2">
    <location>
        <begin position="24"/>
        <end position="72"/>
    </location>
</feature>
<evidence type="ECO:0000259" key="2">
    <source>
        <dbReference type="Pfam" id="PF01047"/>
    </source>
</evidence>
<dbReference type="InterPro" id="IPR000835">
    <property type="entry name" value="HTH_MarR-typ"/>
</dbReference>
<dbReference type="InterPro" id="IPR011991">
    <property type="entry name" value="ArsR-like_HTH"/>
</dbReference>
<accession>A0A9X8MPR5</accession>
<feature type="region of interest" description="Disordered" evidence="1">
    <location>
        <begin position="107"/>
        <end position="192"/>
    </location>
</feature>